<protein>
    <submittedName>
        <fullName evidence="2">Uncharacterized protein</fullName>
    </submittedName>
</protein>
<sequence length="269" mass="32111">MAAVNIEIKTMEDMADRFEKSLEQKKAQLNDKNIQLNNTDQEKWIMEDEFCCQVWNFSHKHDFFKIWEHYPYIINPINFHSCQYVTIIGESIKDECNDRAGIQNNEHVQKLEKEIIILRKEMYAISSNNTKVEIHDFSRKLEHLKLFSEEIVELLKLVDTTENLDDDNKCNKNVVEYKNNNWLPNEDRPKMLTFTKAKILIGQYNSHFHVLSKRSNITSRMIMEDNNTIEHFIISNKKQLKSKFSVKTQSKISLKFEQKRCLKEKKREC</sequence>
<accession>A0AAD9RW22</accession>
<reference evidence="2" key="2">
    <citation type="journal article" date="2023" name="Commun. Biol.">
        <title>Intrasexual cuticular hydrocarbon dimorphism in a wasp sheds light on hydrocarbon biosynthesis genes in Hymenoptera.</title>
        <authorList>
            <person name="Moris V.C."/>
            <person name="Podsiadlowski L."/>
            <person name="Martin S."/>
            <person name="Oeyen J.P."/>
            <person name="Donath A."/>
            <person name="Petersen M."/>
            <person name="Wilbrandt J."/>
            <person name="Misof B."/>
            <person name="Liedtke D."/>
            <person name="Thamm M."/>
            <person name="Scheiner R."/>
            <person name="Schmitt T."/>
            <person name="Niehuis O."/>
        </authorList>
    </citation>
    <scope>NUCLEOTIDE SEQUENCE</scope>
    <source>
        <strain evidence="2">GBR_01_08_01A</strain>
    </source>
</reference>
<name>A0AAD9RW22_9HYME</name>
<gene>
    <name evidence="2" type="ORF">KPH14_011758</name>
</gene>
<evidence type="ECO:0000313" key="3">
    <source>
        <dbReference type="Proteomes" id="UP001258017"/>
    </source>
</evidence>
<proteinExistence type="predicted"/>
<organism evidence="2 3">
    <name type="scientific">Odynerus spinipes</name>
    <dbReference type="NCBI Taxonomy" id="1348599"/>
    <lineage>
        <taxon>Eukaryota</taxon>
        <taxon>Metazoa</taxon>
        <taxon>Ecdysozoa</taxon>
        <taxon>Arthropoda</taxon>
        <taxon>Hexapoda</taxon>
        <taxon>Insecta</taxon>
        <taxon>Pterygota</taxon>
        <taxon>Neoptera</taxon>
        <taxon>Endopterygota</taxon>
        <taxon>Hymenoptera</taxon>
        <taxon>Apocrita</taxon>
        <taxon>Aculeata</taxon>
        <taxon>Vespoidea</taxon>
        <taxon>Vespidae</taxon>
        <taxon>Eumeninae</taxon>
        <taxon>Odynerus</taxon>
    </lineage>
</organism>
<feature type="coiled-coil region" evidence="1">
    <location>
        <begin position="8"/>
        <end position="42"/>
    </location>
</feature>
<evidence type="ECO:0000256" key="1">
    <source>
        <dbReference type="SAM" id="Coils"/>
    </source>
</evidence>
<dbReference type="Proteomes" id="UP001258017">
    <property type="component" value="Unassembled WGS sequence"/>
</dbReference>
<comment type="caution">
    <text evidence="2">The sequence shown here is derived from an EMBL/GenBank/DDBJ whole genome shotgun (WGS) entry which is preliminary data.</text>
</comment>
<reference evidence="2" key="1">
    <citation type="submission" date="2021-08" db="EMBL/GenBank/DDBJ databases">
        <authorList>
            <person name="Misof B."/>
            <person name="Oliver O."/>
            <person name="Podsiadlowski L."/>
            <person name="Donath A."/>
            <person name="Peters R."/>
            <person name="Mayer C."/>
            <person name="Rust J."/>
            <person name="Gunkel S."/>
            <person name="Lesny P."/>
            <person name="Martin S."/>
            <person name="Oeyen J.P."/>
            <person name="Petersen M."/>
            <person name="Panagiotis P."/>
            <person name="Wilbrandt J."/>
            <person name="Tanja T."/>
        </authorList>
    </citation>
    <scope>NUCLEOTIDE SEQUENCE</scope>
    <source>
        <strain evidence="2">GBR_01_08_01A</strain>
        <tissue evidence="2">Thorax + abdomen</tissue>
    </source>
</reference>
<dbReference type="EMBL" id="JAIFRP010000011">
    <property type="protein sequence ID" value="KAK2586723.1"/>
    <property type="molecule type" value="Genomic_DNA"/>
</dbReference>
<keyword evidence="3" id="KW-1185">Reference proteome</keyword>
<evidence type="ECO:0000313" key="2">
    <source>
        <dbReference type="EMBL" id="KAK2586723.1"/>
    </source>
</evidence>
<dbReference type="AlphaFoldDB" id="A0AAD9RW22"/>
<keyword evidence="1" id="KW-0175">Coiled coil</keyword>